<dbReference type="GO" id="GO:0016020">
    <property type="term" value="C:membrane"/>
    <property type="evidence" value="ECO:0007669"/>
    <property type="project" value="InterPro"/>
</dbReference>
<sequence>MSHTARGVYPVIGYAFMTAVVNVYAGAVFQTLSPVTIAAISFTLAGLVFLTLGTIRLGPGVLDPLRSHPREVLALNVTTAAAWLTVLFSLKYLEPAVVGVISLAVTPVFLALAGTWLRRGHPVVLAEIGASVGIFALIVVLTWGSVTGHSAVGDIGFRSAVVGVALAVVSGLASAGNIVFSKRLSENGYSPSSVMSVRFFLMIVVSWAAVGVTPRPAVVESLGPGLVLAVISVVVPLYLLQISVKHVEPTTVSLLICLGPAFTIGLESLDPRLHVAPLSLLAVLGITVLVAVGVLARHRAEIRARPRRVAVVDAYSTASHLPAALAAQDAECVHVRSPRPDVHLTLTAAGFAADVQHDGDITATAAALRRLRVSQVIAGAESGVLLADHLSAELGTPGNGMSRPAARRNKHDMVLALRDAGLAHAATIVSADVDELIAWARTENGWPVVLKPVASAGTDNVVVCSGPDEVREVHQRIMASADRYGQANTAVLAQEFLAGDEYFVNTVSREGRHHTAEIWRYYKRRLPDGHVIFDYHEPQSPDDPDAVRVERYTHQVLDALQIRNGAGHTEVMLTERGPVLVECGARLGGGQVPEINVRCLGTSQVDLLALAAAKPAEFDRLPRTAYRLLQRPRHVSLINPIDHGVMPADEALAALRALPSYAYMVMAHPPGHPLTRTIDVVTSPGFVYLISDDPDQVLADYHQLRQIEHRLYDRSAPAMRR</sequence>
<dbReference type="SUPFAM" id="SSF56059">
    <property type="entry name" value="Glutathione synthetase ATP-binding domain-like"/>
    <property type="match status" value="1"/>
</dbReference>
<comment type="similarity">
    <text evidence="1">Belongs to the EamA transporter family.</text>
</comment>
<evidence type="ECO:0000256" key="3">
    <source>
        <dbReference type="ARBA" id="ARBA00022741"/>
    </source>
</evidence>
<dbReference type="AlphaFoldDB" id="A0A4R2JLS5"/>
<feature type="transmembrane region" description="Helical" evidence="6">
    <location>
        <begin position="252"/>
        <end position="269"/>
    </location>
</feature>
<evidence type="ECO:0000256" key="6">
    <source>
        <dbReference type="SAM" id="Phobius"/>
    </source>
</evidence>
<feature type="transmembrane region" description="Helical" evidence="6">
    <location>
        <begin position="7"/>
        <end position="25"/>
    </location>
</feature>
<dbReference type="OrthoDB" id="24041at2"/>
<dbReference type="GO" id="GO:0005524">
    <property type="term" value="F:ATP binding"/>
    <property type="evidence" value="ECO:0007669"/>
    <property type="project" value="UniProtKB-UniRule"/>
</dbReference>
<feature type="transmembrane region" description="Helical" evidence="6">
    <location>
        <begin position="31"/>
        <end position="52"/>
    </location>
</feature>
<feature type="transmembrane region" description="Helical" evidence="6">
    <location>
        <begin position="72"/>
        <end position="90"/>
    </location>
</feature>
<feature type="transmembrane region" description="Helical" evidence="6">
    <location>
        <begin position="155"/>
        <end position="180"/>
    </location>
</feature>
<evidence type="ECO:0000256" key="2">
    <source>
        <dbReference type="ARBA" id="ARBA00022598"/>
    </source>
</evidence>
<reference evidence="8 9" key="1">
    <citation type="submission" date="2019-03" db="EMBL/GenBank/DDBJ databases">
        <title>Genomic Encyclopedia of Type Strains, Phase IV (KMG-IV): sequencing the most valuable type-strain genomes for metagenomic binning, comparative biology and taxonomic classification.</title>
        <authorList>
            <person name="Goeker M."/>
        </authorList>
    </citation>
    <scope>NUCLEOTIDE SEQUENCE [LARGE SCALE GENOMIC DNA]</scope>
    <source>
        <strain evidence="8 9">DSM 45934</strain>
    </source>
</reference>
<keyword evidence="6" id="KW-0812">Transmembrane</keyword>
<evidence type="ECO:0000256" key="4">
    <source>
        <dbReference type="ARBA" id="ARBA00022840"/>
    </source>
</evidence>
<dbReference type="EMBL" id="SLWS01000004">
    <property type="protein sequence ID" value="TCO59552.1"/>
    <property type="molecule type" value="Genomic_DNA"/>
</dbReference>
<keyword evidence="3 5" id="KW-0547">Nucleotide-binding</keyword>
<dbReference type="InterPro" id="IPR052032">
    <property type="entry name" value="ATP-dep_AA_Ligase"/>
</dbReference>
<dbReference type="InterPro" id="IPR000620">
    <property type="entry name" value="EamA_dom"/>
</dbReference>
<feature type="transmembrane region" description="Helical" evidence="6">
    <location>
        <begin position="222"/>
        <end position="240"/>
    </location>
</feature>
<dbReference type="GO" id="GO:0016874">
    <property type="term" value="F:ligase activity"/>
    <property type="evidence" value="ECO:0007669"/>
    <property type="project" value="UniProtKB-KW"/>
</dbReference>
<organism evidence="8 9">
    <name type="scientific">Actinocrispum wychmicini</name>
    <dbReference type="NCBI Taxonomy" id="1213861"/>
    <lineage>
        <taxon>Bacteria</taxon>
        <taxon>Bacillati</taxon>
        <taxon>Actinomycetota</taxon>
        <taxon>Actinomycetes</taxon>
        <taxon>Pseudonocardiales</taxon>
        <taxon>Pseudonocardiaceae</taxon>
        <taxon>Actinocrispum</taxon>
    </lineage>
</organism>
<dbReference type="RefSeq" id="WP_132117533.1">
    <property type="nucleotide sequence ID" value="NZ_SLWS01000004.1"/>
</dbReference>
<dbReference type="NCBIfam" id="NF005543">
    <property type="entry name" value="PRK07206.1"/>
    <property type="match status" value="1"/>
</dbReference>
<evidence type="ECO:0000313" key="9">
    <source>
        <dbReference type="Proteomes" id="UP000295680"/>
    </source>
</evidence>
<dbReference type="Gene3D" id="3.30.470.20">
    <property type="entry name" value="ATP-grasp fold, B domain"/>
    <property type="match status" value="1"/>
</dbReference>
<dbReference type="Pfam" id="PF13535">
    <property type="entry name" value="ATP-grasp_4"/>
    <property type="match status" value="1"/>
</dbReference>
<feature type="transmembrane region" description="Helical" evidence="6">
    <location>
        <begin position="96"/>
        <end position="117"/>
    </location>
</feature>
<keyword evidence="6" id="KW-0472">Membrane</keyword>
<gene>
    <name evidence="8" type="ORF">EV192_104395</name>
</gene>
<evidence type="ECO:0000313" key="8">
    <source>
        <dbReference type="EMBL" id="TCO59552.1"/>
    </source>
</evidence>
<keyword evidence="4 5" id="KW-0067">ATP-binding</keyword>
<evidence type="ECO:0000259" key="7">
    <source>
        <dbReference type="PROSITE" id="PS50975"/>
    </source>
</evidence>
<evidence type="ECO:0000256" key="5">
    <source>
        <dbReference type="PROSITE-ProRule" id="PRU00409"/>
    </source>
</evidence>
<dbReference type="GO" id="GO:0046872">
    <property type="term" value="F:metal ion binding"/>
    <property type="evidence" value="ECO:0007669"/>
    <property type="project" value="InterPro"/>
</dbReference>
<feature type="transmembrane region" description="Helical" evidence="6">
    <location>
        <begin position="275"/>
        <end position="296"/>
    </location>
</feature>
<dbReference type="Proteomes" id="UP000295680">
    <property type="component" value="Unassembled WGS sequence"/>
</dbReference>
<evidence type="ECO:0000256" key="1">
    <source>
        <dbReference type="ARBA" id="ARBA00007362"/>
    </source>
</evidence>
<name>A0A4R2JLS5_9PSEU</name>
<feature type="transmembrane region" description="Helical" evidence="6">
    <location>
        <begin position="192"/>
        <end position="210"/>
    </location>
</feature>
<accession>A0A4R2JLS5</accession>
<keyword evidence="9" id="KW-1185">Reference proteome</keyword>
<dbReference type="PROSITE" id="PS50975">
    <property type="entry name" value="ATP_GRASP"/>
    <property type="match status" value="1"/>
</dbReference>
<proteinExistence type="inferred from homology"/>
<feature type="transmembrane region" description="Helical" evidence="6">
    <location>
        <begin position="124"/>
        <end position="143"/>
    </location>
</feature>
<keyword evidence="2" id="KW-0436">Ligase</keyword>
<keyword evidence="6" id="KW-1133">Transmembrane helix</keyword>
<comment type="caution">
    <text evidence="8">The sequence shown here is derived from an EMBL/GenBank/DDBJ whole genome shotgun (WGS) entry which is preliminary data.</text>
</comment>
<feature type="domain" description="ATP-grasp" evidence="7">
    <location>
        <begin position="414"/>
        <end position="613"/>
    </location>
</feature>
<dbReference type="PANTHER" id="PTHR43585:SF2">
    <property type="entry name" value="ATP-GRASP ENZYME FSQD"/>
    <property type="match status" value="1"/>
</dbReference>
<dbReference type="PANTHER" id="PTHR43585">
    <property type="entry name" value="FUMIPYRROLE BIOSYNTHESIS PROTEIN C"/>
    <property type="match status" value="1"/>
</dbReference>
<dbReference type="Pfam" id="PF00892">
    <property type="entry name" value="EamA"/>
    <property type="match status" value="1"/>
</dbReference>
<protein>
    <submittedName>
        <fullName evidence="8">EamA-like transporter family protein</fullName>
    </submittedName>
</protein>
<dbReference type="InterPro" id="IPR011761">
    <property type="entry name" value="ATP-grasp"/>
</dbReference>